<accession>A0AAD4HGE3</accession>
<evidence type="ECO:0000313" key="1">
    <source>
        <dbReference type="EMBL" id="KAG1895256.1"/>
    </source>
</evidence>
<dbReference type="Proteomes" id="UP001195769">
    <property type="component" value="Unassembled WGS sequence"/>
</dbReference>
<dbReference type="GeneID" id="64662207"/>
<dbReference type="AlphaFoldDB" id="A0AAD4HGE3"/>
<dbReference type="EMBL" id="JABBWK010000068">
    <property type="protein sequence ID" value="KAG1895256.1"/>
    <property type="molecule type" value="Genomic_DNA"/>
</dbReference>
<reference evidence="1" key="1">
    <citation type="journal article" date="2020" name="New Phytol.">
        <title>Comparative genomics reveals dynamic genome evolution in host specialist ectomycorrhizal fungi.</title>
        <authorList>
            <person name="Lofgren L.A."/>
            <person name="Nguyen N.H."/>
            <person name="Vilgalys R."/>
            <person name="Ruytinx J."/>
            <person name="Liao H.L."/>
            <person name="Branco S."/>
            <person name="Kuo A."/>
            <person name="LaButti K."/>
            <person name="Lipzen A."/>
            <person name="Andreopoulos W."/>
            <person name="Pangilinan J."/>
            <person name="Riley R."/>
            <person name="Hundley H."/>
            <person name="Na H."/>
            <person name="Barry K."/>
            <person name="Grigoriev I.V."/>
            <person name="Stajich J.E."/>
            <person name="Kennedy P.G."/>
        </authorList>
    </citation>
    <scope>NUCLEOTIDE SEQUENCE</scope>
    <source>
        <strain evidence="1">FC203</strain>
    </source>
</reference>
<gene>
    <name evidence="1" type="ORF">F5891DRAFT_1194311</name>
</gene>
<keyword evidence="2" id="KW-1185">Reference proteome</keyword>
<comment type="caution">
    <text evidence="1">The sequence shown here is derived from an EMBL/GenBank/DDBJ whole genome shotgun (WGS) entry which is preliminary data.</text>
</comment>
<name>A0AAD4HGE3_9AGAM</name>
<organism evidence="1 2">
    <name type="scientific">Suillus fuscotomentosus</name>
    <dbReference type="NCBI Taxonomy" id="1912939"/>
    <lineage>
        <taxon>Eukaryota</taxon>
        <taxon>Fungi</taxon>
        <taxon>Dikarya</taxon>
        <taxon>Basidiomycota</taxon>
        <taxon>Agaricomycotina</taxon>
        <taxon>Agaricomycetes</taxon>
        <taxon>Agaricomycetidae</taxon>
        <taxon>Boletales</taxon>
        <taxon>Suillineae</taxon>
        <taxon>Suillaceae</taxon>
        <taxon>Suillus</taxon>
    </lineage>
</organism>
<dbReference type="RefSeq" id="XP_041220832.1">
    <property type="nucleotide sequence ID" value="XM_041367909.1"/>
</dbReference>
<evidence type="ECO:0000313" key="2">
    <source>
        <dbReference type="Proteomes" id="UP001195769"/>
    </source>
</evidence>
<proteinExistence type="predicted"/>
<sequence length="163" mass="18505">MGVKWAYGAKLGDKLHKSIDMHAKLTPNVLWVTNVSHNIFNTLNLHLSPVERADVVKGHLSRLNFLHKAEIVDDIEPQGLYVDINRKRLDCVSSLAGAAVHSALKAYHEGIYENVNTSTEQFYNIYSSIIALINRIRLDDVLKERYKFLCRSIIRYGEADLGL</sequence>
<protein>
    <submittedName>
        <fullName evidence="1">Uncharacterized protein</fullName>
    </submittedName>
</protein>